<dbReference type="Proteomes" id="UP000246991">
    <property type="component" value="Unassembled WGS sequence"/>
</dbReference>
<dbReference type="Pfam" id="PF03935">
    <property type="entry name" value="SKN1_KRE6_Sbg1"/>
    <property type="match status" value="2"/>
</dbReference>
<protein>
    <submittedName>
        <fullName evidence="6">Glycoside Hydrolase Family 16 protein</fullName>
    </submittedName>
</protein>
<dbReference type="EMBL" id="PYWC01000020">
    <property type="protein sequence ID" value="PWW77700.1"/>
    <property type="molecule type" value="Genomic_DNA"/>
</dbReference>
<feature type="compositionally biased region" description="Polar residues" evidence="5">
    <location>
        <begin position="287"/>
        <end position="296"/>
    </location>
</feature>
<dbReference type="PANTHER" id="PTHR31361">
    <property type="entry name" value="BETA-GLUCAN SYNTHESIS-ASSOCIATED PROTEIN KRE6-RELATED"/>
    <property type="match status" value="1"/>
</dbReference>
<comment type="subcellular location">
    <subcellularLocation>
        <location evidence="1">Membrane</location>
    </subcellularLocation>
</comment>
<dbReference type="GO" id="GO:0006078">
    <property type="term" value="P:(1-&gt;6)-beta-D-glucan biosynthetic process"/>
    <property type="evidence" value="ECO:0007669"/>
    <property type="project" value="TreeGrafter"/>
</dbReference>
<dbReference type="InterPro" id="IPR005629">
    <property type="entry name" value="Skn1/Kre6/Sbg1"/>
</dbReference>
<organism evidence="6 7">
    <name type="scientific">Tuber magnatum</name>
    <name type="common">white Piedmont truffle</name>
    <dbReference type="NCBI Taxonomy" id="42249"/>
    <lineage>
        <taxon>Eukaryota</taxon>
        <taxon>Fungi</taxon>
        <taxon>Dikarya</taxon>
        <taxon>Ascomycota</taxon>
        <taxon>Pezizomycotina</taxon>
        <taxon>Pezizomycetes</taxon>
        <taxon>Pezizales</taxon>
        <taxon>Tuberaceae</taxon>
        <taxon>Tuber</taxon>
    </lineage>
</organism>
<evidence type="ECO:0000313" key="7">
    <source>
        <dbReference type="Proteomes" id="UP000246991"/>
    </source>
</evidence>
<dbReference type="GO" id="GO:0015926">
    <property type="term" value="F:glucosidase activity"/>
    <property type="evidence" value="ECO:0007669"/>
    <property type="project" value="TreeGrafter"/>
</dbReference>
<reference evidence="6 7" key="1">
    <citation type="submission" date="2018-03" db="EMBL/GenBank/DDBJ databases">
        <title>Genomes of Pezizomycetes fungi and the evolution of truffles.</title>
        <authorList>
            <person name="Murat C."/>
            <person name="Payen T."/>
            <person name="Noel B."/>
            <person name="Kuo A."/>
            <person name="Martin F.M."/>
        </authorList>
    </citation>
    <scope>NUCLEOTIDE SEQUENCE [LARGE SCALE GENOMIC DNA]</scope>
    <source>
        <strain evidence="6">091103-1</strain>
    </source>
</reference>
<keyword evidence="7" id="KW-1185">Reference proteome</keyword>
<dbReference type="GO" id="GO:0005886">
    <property type="term" value="C:plasma membrane"/>
    <property type="evidence" value="ECO:0007669"/>
    <property type="project" value="TreeGrafter"/>
</dbReference>
<name>A0A317SV72_9PEZI</name>
<evidence type="ECO:0000256" key="4">
    <source>
        <dbReference type="ARBA" id="ARBA00023316"/>
    </source>
</evidence>
<evidence type="ECO:0000256" key="5">
    <source>
        <dbReference type="SAM" id="MobiDB-lite"/>
    </source>
</evidence>
<dbReference type="GO" id="GO:0031505">
    <property type="term" value="P:fungal-type cell wall organization"/>
    <property type="evidence" value="ECO:0007669"/>
    <property type="project" value="TreeGrafter"/>
</dbReference>
<sequence length="307" mass="34447">MFVKSEITEGVFPSSFSTEFVLSWSTADFPLPEHDDVSCFWPGFWTMGNLGHQEYLATTEGCLRRRGYPSPGKSKSAPELDAIEASVRAIGKIIDSASVQVSPFYLCYQPDYDYVAVYYLEITAMNAYRGGFFKETISTISVVNSDWYNRKQYKTYGFEYEPGSEGMIEWNIGALEIWSLNATATGPNGNIGRQPNPNGPMDVVANVRMESSLVHIDFPEISVVLLKDKSGEARLLSATSAHACDRAEKERNERTISRKPRTETNREWTDRRANERTDERMNGRTVDMSTPSSIMVSYNAGRPDGEG</sequence>
<keyword evidence="3" id="KW-0325">Glycoprotein</keyword>
<feature type="region of interest" description="Disordered" evidence="5">
    <location>
        <begin position="244"/>
        <end position="307"/>
    </location>
</feature>
<evidence type="ECO:0000256" key="2">
    <source>
        <dbReference type="ARBA" id="ARBA00023136"/>
    </source>
</evidence>
<evidence type="ECO:0000256" key="3">
    <source>
        <dbReference type="ARBA" id="ARBA00023180"/>
    </source>
</evidence>
<gene>
    <name evidence="6" type="ORF">C7212DRAFT_342597</name>
</gene>
<proteinExistence type="predicted"/>
<dbReference type="AlphaFoldDB" id="A0A317SV72"/>
<dbReference type="GO" id="GO:0005789">
    <property type="term" value="C:endoplasmic reticulum membrane"/>
    <property type="evidence" value="ECO:0007669"/>
    <property type="project" value="TreeGrafter"/>
</dbReference>
<keyword evidence="2" id="KW-0472">Membrane</keyword>
<keyword evidence="4" id="KW-0961">Cell wall biogenesis/degradation</keyword>
<comment type="caution">
    <text evidence="6">The sequence shown here is derived from an EMBL/GenBank/DDBJ whole genome shotgun (WGS) entry which is preliminary data.</text>
</comment>
<dbReference type="Gene3D" id="2.60.120.200">
    <property type="match status" value="1"/>
</dbReference>
<dbReference type="OrthoDB" id="412647at2759"/>
<keyword evidence="6" id="KW-0378">Hydrolase</keyword>
<evidence type="ECO:0000313" key="6">
    <source>
        <dbReference type="EMBL" id="PWW77700.1"/>
    </source>
</evidence>
<dbReference type="STRING" id="42249.A0A317SV72"/>
<accession>A0A317SV72</accession>
<dbReference type="PANTHER" id="PTHR31361:SF1">
    <property type="entry name" value="BETA-GLUCAN SYNTHESIS-ASSOCIATED PROTEIN KRE6-RELATED"/>
    <property type="match status" value="1"/>
</dbReference>
<feature type="compositionally biased region" description="Basic and acidic residues" evidence="5">
    <location>
        <begin position="244"/>
        <end position="282"/>
    </location>
</feature>
<evidence type="ECO:0000256" key="1">
    <source>
        <dbReference type="ARBA" id="ARBA00004370"/>
    </source>
</evidence>